<dbReference type="Pfam" id="PF14285">
    <property type="entry name" value="DUF4367"/>
    <property type="match status" value="1"/>
</dbReference>
<dbReference type="InterPro" id="IPR025377">
    <property type="entry name" value="DUF4367"/>
</dbReference>
<gene>
    <name evidence="2" type="ORF">R6Y95_05850</name>
</gene>
<sequence>MGGTRRIHEFPPAYVSSREYTLYGLQIVTVWNETEPYDRRTTIGETLRYVRDGTLQNGWTWTPETVLLEVSWSKYGYNPYADDQTVTTEPKVVEINEYAGQIYETEQERLIVWAAGDATYQVRGPLERDELIRVARSIAC</sequence>
<evidence type="ECO:0000259" key="1">
    <source>
        <dbReference type="Pfam" id="PF14285"/>
    </source>
</evidence>
<keyword evidence="3" id="KW-1185">Reference proteome</keyword>
<evidence type="ECO:0000313" key="3">
    <source>
        <dbReference type="Proteomes" id="UP001626603"/>
    </source>
</evidence>
<dbReference type="AlphaFoldDB" id="A0ABD8A643"/>
<dbReference type="EMBL" id="CP137641">
    <property type="protein sequence ID" value="WOX54996.1"/>
    <property type="molecule type" value="Genomic_DNA"/>
</dbReference>
<feature type="domain" description="DUF4367" evidence="1">
    <location>
        <begin position="83"/>
        <end position="138"/>
    </location>
</feature>
<reference evidence="2 3" key="1">
    <citation type="submission" date="2023-10" db="EMBL/GenBank/DDBJ databases">
        <title>The complete genome sequence of Methanoculleus palmolei DSM 4273.</title>
        <authorList>
            <person name="Lai S.-J."/>
            <person name="You Y.-T."/>
            <person name="Chen S.-C."/>
        </authorList>
    </citation>
    <scope>NUCLEOTIDE SEQUENCE [LARGE SCALE GENOMIC DNA]</scope>
    <source>
        <strain evidence="2 3">DSM 4273</strain>
    </source>
</reference>
<accession>A0ABD8A643</accession>
<dbReference type="Proteomes" id="UP001626603">
    <property type="component" value="Chromosome"/>
</dbReference>
<protein>
    <submittedName>
        <fullName evidence="2">DUF4367 domain-containing protein</fullName>
    </submittedName>
</protein>
<proteinExistence type="predicted"/>
<name>A0ABD8A643_9EURY</name>
<evidence type="ECO:0000313" key="2">
    <source>
        <dbReference type="EMBL" id="WOX54996.1"/>
    </source>
</evidence>
<organism evidence="2 3">
    <name type="scientific">Methanoculleus palmolei</name>
    <dbReference type="NCBI Taxonomy" id="72612"/>
    <lineage>
        <taxon>Archaea</taxon>
        <taxon>Methanobacteriati</taxon>
        <taxon>Methanobacteriota</taxon>
        <taxon>Stenosarchaea group</taxon>
        <taxon>Methanomicrobia</taxon>
        <taxon>Methanomicrobiales</taxon>
        <taxon>Methanomicrobiaceae</taxon>
        <taxon>Methanoculleus</taxon>
    </lineage>
</organism>